<dbReference type="Pfam" id="PF13920">
    <property type="entry name" value="zf-C3HC4_3"/>
    <property type="match status" value="1"/>
</dbReference>
<dbReference type="GO" id="GO:0008270">
    <property type="term" value="F:zinc ion binding"/>
    <property type="evidence" value="ECO:0007669"/>
    <property type="project" value="UniProtKB-KW"/>
</dbReference>
<keyword evidence="2 4" id="KW-0863">Zinc-finger</keyword>
<accession>G0UQQ3</accession>
<dbReference type="SUPFAM" id="SSF57850">
    <property type="entry name" value="RING/U-box"/>
    <property type="match status" value="1"/>
</dbReference>
<dbReference type="VEuPathDB" id="TriTrypDB:TcIL3000_7_5280"/>
<dbReference type="AlphaFoldDB" id="G0UQQ3"/>
<sequence>MAARALLQVAQGSLRCTICCDFLDRPVSLPCGHVYCCECATRCIDSRPLCPLCNKAIHNIRNAVPLPNLASLMDVIRVVADIHCTDPILQDQSVAAADNDVTSAPVIAPPESNGSALTVPLSLPDGEGAEPLHATQSVPLTSKDAAVPPVSTTPVIPATENEQNGFGSDEETPPMPSTQAEGPAQPPSTFQPLLEQESMQHQEAMLPTQSQTHYIRVRRHQSTGDVSNEGQYLYGGTCVMCGTDIKNRSQISKLLNRVISRDPSCDKVMLRSMSERRLSEKIGLLWELWCPTLTPSDVGHAASSANDSGGSGVKEAHQLPDTPLAASDRGREEPLTSVPLKMLAHKSCLEWCVLQSWVRDQVYELTLSLSTSALRDLSCGSTKPLCSFCCENVGTHLIPCCRCGNRFYHYPCALLTGSGVCHMTDSPGILYCSSCWKREHPSPEGARTTT</sequence>
<dbReference type="InterPro" id="IPR017907">
    <property type="entry name" value="Znf_RING_CS"/>
</dbReference>
<protein>
    <recommendedName>
        <fullName evidence="6">RING-type domain-containing protein</fullName>
    </recommendedName>
</protein>
<dbReference type="PROSITE" id="PS01359">
    <property type="entry name" value="ZF_PHD_1"/>
    <property type="match status" value="1"/>
</dbReference>
<dbReference type="GO" id="GO:0061630">
    <property type="term" value="F:ubiquitin protein ligase activity"/>
    <property type="evidence" value="ECO:0007669"/>
    <property type="project" value="TreeGrafter"/>
</dbReference>
<feature type="compositionally biased region" description="Polar residues" evidence="5">
    <location>
        <begin position="150"/>
        <end position="166"/>
    </location>
</feature>
<dbReference type="SMART" id="SM00184">
    <property type="entry name" value="RING"/>
    <property type="match status" value="1"/>
</dbReference>
<dbReference type="InterPro" id="IPR019786">
    <property type="entry name" value="Zinc_finger_PHD-type_CS"/>
</dbReference>
<evidence type="ECO:0000256" key="4">
    <source>
        <dbReference type="PROSITE-ProRule" id="PRU00175"/>
    </source>
</evidence>
<dbReference type="PANTHER" id="PTHR23327">
    <property type="entry name" value="RING FINGER PROTEIN 127"/>
    <property type="match status" value="1"/>
</dbReference>
<dbReference type="InterPro" id="IPR001841">
    <property type="entry name" value="Znf_RING"/>
</dbReference>
<proteinExistence type="predicted"/>
<dbReference type="Gene3D" id="3.30.40.10">
    <property type="entry name" value="Zinc/RING finger domain, C3HC4 (zinc finger)"/>
    <property type="match status" value="1"/>
</dbReference>
<evidence type="ECO:0000256" key="2">
    <source>
        <dbReference type="ARBA" id="ARBA00022771"/>
    </source>
</evidence>
<gene>
    <name evidence="7" type="ORF">TCIL3000_7_5280</name>
</gene>
<evidence type="ECO:0000259" key="6">
    <source>
        <dbReference type="PROSITE" id="PS50089"/>
    </source>
</evidence>
<dbReference type="InterPro" id="IPR013083">
    <property type="entry name" value="Znf_RING/FYVE/PHD"/>
</dbReference>
<evidence type="ECO:0000313" key="7">
    <source>
        <dbReference type="EMBL" id="CCC91714.1"/>
    </source>
</evidence>
<dbReference type="EMBL" id="HE575320">
    <property type="protein sequence ID" value="CCC91714.1"/>
    <property type="molecule type" value="Genomic_DNA"/>
</dbReference>
<reference evidence="7" key="1">
    <citation type="journal article" date="2012" name="Proc. Natl. Acad. Sci. U.S.A.">
        <title>Antigenic diversity is generated by distinct evolutionary mechanisms in African trypanosome species.</title>
        <authorList>
            <person name="Jackson A.P."/>
            <person name="Berry A."/>
            <person name="Aslett M."/>
            <person name="Allison H.C."/>
            <person name="Burton P."/>
            <person name="Vavrova-Anderson J."/>
            <person name="Brown R."/>
            <person name="Browne H."/>
            <person name="Corton N."/>
            <person name="Hauser H."/>
            <person name="Gamble J."/>
            <person name="Gilderthorp R."/>
            <person name="Marcello L."/>
            <person name="McQuillan J."/>
            <person name="Otto T.D."/>
            <person name="Quail M.A."/>
            <person name="Sanders M.J."/>
            <person name="van Tonder A."/>
            <person name="Ginger M.L."/>
            <person name="Field M.C."/>
            <person name="Barry J.D."/>
            <person name="Hertz-Fowler C."/>
            <person name="Berriman M."/>
        </authorList>
    </citation>
    <scope>NUCLEOTIDE SEQUENCE</scope>
    <source>
        <strain evidence="7">IL3000</strain>
    </source>
</reference>
<keyword evidence="3" id="KW-0862">Zinc</keyword>
<feature type="region of interest" description="Disordered" evidence="5">
    <location>
        <begin position="104"/>
        <end position="190"/>
    </location>
</feature>
<dbReference type="PROSITE" id="PS50089">
    <property type="entry name" value="ZF_RING_2"/>
    <property type="match status" value="1"/>
</dbReference>
<keyword evidence="1" id="KW-0479">Metal-binding</keyword>
<name>G0UQQ3_TRYCI</name>
<dbReference type="PANTHER" id="PTHR23327:SF42">
    <property type="entry name" value="LON PEPTIDASE N-TERMINAL DOMAIN AND RING FINGER PROTEIN C14F5.10C"/>
    <property type="match status" value="1"/>
</dbReference>
<feature type="domain" description="RING-type" evidence="6">
    <location>
        <begin position="16"/>
        <end position="54"/>
    </location>
</feature>
<feature type="region of interest" description="Disordered" evidence="5">
    <location>
        <begin position="300"/>
        <end position="332"/>
    </location>
</feature>
<evidence type="ECO:0000256" key="3">
    <source>
        <dbReference type="ARBA" id="ARBA00022833"/>
    </source>
</evidence>
<organism evidence="7">
    <name type="scientific">Trypanosoma congolense (strain IL3000)</name>
    <dbReference type="NCBI Taxonomy" id="1068625"/>
    <lineage>
        <taxon>Eukaryota</taxon>
        <taxon>Discoba</taxon>
        <taxon>Euglenozoa</taxon>
        <taxon>Kinetoplastea</taxon>
        <taxon>Metakinetoplastina</taxon>
        <taxon>Trypanosomatida</taxon>
        <taxon>Trypanosomatidae</taxon>
        <taxon>Trypanosoma</taxon>
        <taxon>Nannomonas</taxon>
    </lineage>
</organism>
<evidence type="ECO:0000256" key="1">
    <source>
        <dbReference type="ARBA" id="ARBA00022723"/>
    </source>
</evidence>
<dbReference type="PROSITE" id="PS00518">
    <property type="entry name" value="ZF_RING_1"/>
    <property type="match status" value="1"/>
</dbReference>
<evidence type="ECO:0000256" key="5">
    <source>
        <dbReference type="SAM" id="MobiDB-lite"/>
    </source>
</evidence>